<dbReference type="SUPFAM" id="SSF52058">
    <property type="entry name" value="L domain-like"/>
    <property type="match status" value="1"/>
</dbReference>
<dbReference type="GO" id="GO:0035082">
    <property type="term" value="P:axoneme assembly"/>
    <property type="evidence" value="ECO:0007669"/>
    <property type="project" value="TreeGrafter"/>
</dbReference>
<keyword evidence="5" id="KW-0966">Cell projection</keyword>
<dbReference type="Gene3D" id="3.80.10.10">
    <property type="entry name" value="Ribonuclease Inhibitor"/>
    <property type="match status" value="1"/>
</dbReference>
<dbReference type="InterPro" id="IPR032675">
    <property type="entry name" value="LRR_dom_sf"/>
</dbReference>
<keyword evidence="4" id="KW-0969">Cilium</keyword>
<organism evidence="6 7">
    <name type="scientific">Intoshia linei</name>
    <dbReference type="NCBI Taxonomy" id="1819745"/>
    <lineage>
        <taxon>Eukaryota</taxon>
        <taxon>Metazoa</taxon>
        <taxon>Spiralia</taxon>
        <taxon>Lophotrochozoa</taxon>
        <taxon>Mesozoa</taxon>
        <taxon>Orthonectida</taxon>
        <taxon>Rhopaluridae</taxon>
        <taxon>Intoshia</taxon>
    </lineage>
</organism>
<evidence type="ECO:0000256" key="1">
    <source>
        <dbReference type="ARBA" id="ARBA00004138"/>
    </source>
</evidence>
<dbReference type="AlphaFoldDB" id="A0A177AQT7"/>
<dbReference type="EMBL" id="LWCA01001897">
    <property type="protein sequence ID" value="OAF64358.1"/>
    <property type="molecule type" value="Genomic_DNA"/>
</dbReference>
<protein>
    <submittedName>
        <fullName evidence="6">Uncharacterized protein</fullName>
    </submittedName>
</protein>
<feature type="non-terminal residue" evidence="6">
    <location>
        <position position="133"/>
    </location>
</feature>
<name>A0A177AQT7_9BILA</name>
<keyword evidence="3" id="KW-0677">Repeat</keyword>
<evidence type="ECO:0000256" key="5">
    <source>
        <dbReference type="ARBA" id="ARBA00023273"/>
    </source>
</evidence>
<comment type="caution">
    <text evidence="6">The sequence shown here is derived from an EMBL/GenBank/DDBJ whole genome shotgun (WGS) entry which is preliminary data.</text>
</comment>
<evidence type="ECO:0000256" key="3">
    <source>
        <dbReference type="ARBA" id="ARBA00022737"/>
    </source>
</evidence>
<comment type="subcellular location">
    <subcellularLocation>
        <location evidence="1">Cell projection</location>
        <location evidence="1">Cilium</location>
    </subcellularLocation>
</comment>
<dbReference type="GO" id="GO:0070840">
    <property type="term" value="F:dynein complex binding"/>
    <property type="evidence" value="ECO:0007669"/>
    <property type="project" value="TreeGrafter"/>
</dbReference>
<keyword evidence="7" id="KW-1185">Reference proteome</keyword>
<dbReference type="PANTHER" id="PTHR45973:SF9">
    <property type="entry name" value="LEUCINE-RICH REPEAT-CONTAINING PROTEIN 46"/>
    <property type="match status" value="1"/>
</dbReference>
<proteinExistence type="predicted"/>
<gene>
    <name evidence="6" type="ORF">A3Q56_07934</name>
</gene>
<dbReference type="GO" id="GO:0005930">
    <property type="term" value="C:axoneme"/>
    <property type="evidence" value="ECO:0007669"/>
    <property type="project" value="TreeGrafter"/>
</dbReference>
<dbReference type="OrthoDB" id="1904536at2759"/>
<dbReference type="InterPro" id="IPR001611">
    <property type="entry name" value="Leu-rich_rpt"/>
</dbReference>
<evidence type="ECO:0000256" key="4">
    <source>
        <dbReference type="ARBA" id="ARBA00023069"/>
    </source>
</evidence>
<reference evidence="6 7" key="1">
    <citation type="submission" date="2016-04" db="EMBL/GenBank/DDBJ databases">
        <title>The genome of Intoshia linei affirms orthonectids as highly simplified spiralians.</title>
        <authorList>
            <person name="Mikhailov K.V."/>
            <person name="Slusarev G.S."/>
            <person name="Nikitin M.A."/>
            <person name="Logacheva M.D."/>
            <person name="Penin A."/>
            <person name="Aleoshin V."/>
            <person name="Panchin Y.V."/>
        </authorList>
    </citation>
    <scope>NUCLEOTIDE SEQUENCE [LARGE SCALE GENOMIC DNA]</scope>
    <source>
        <strain evidence="6">Intl2013</strain>
        <tissue evidence="6">Whole animal</tissue>
    </source>
</reference>
<evidence type="ECO:0000313" key="6">
    <source>
        <dbReference type="EMBL" id="OAF64358.1"/>
    </source>
</evidence>
<sequence length="133" mass="15783">MVKIEDGSRKPVTETNLNKENDIYKHGNRLTKKLIVDLCQKNKLYRTPYLNDVLYLHYSGLVRIENLEEYTGLKTLWLERNAIETIENLDNQIELRMLFLHENMIHKIQNLNHLIHLDSLNLSTNFISHVENL</sequence>
<dbReference type="SMART" id="SM00365">
    <property type="entry name" value="LRR_SD22"/>
    <property type="match status" value="2"/>
</dbReference>
<accession>A0A177AQT7</accession>
<dbReference type="PANTHER" id="PTHR45973">
    <property type="entry name" value="PROTEIN PHOSPHATASE 1 REGULATORY SUBUNIT SDS22-RELATED"/>
    <property type="match status" value="1"/>
</dbReference>
<dbReference type="Proteomes" id="UP000078046">
    <property type="component" value="Unassembled WGS sequence"/>
</dbReference>
<evidence type="ECO:0000256" key="2">
    <source>
        <dbReference type="ARBA" id="ARBA00022614"/>
    </source>
</evidence>
<keyword evidence="2" id="KW-0433">Leucine-rich repeat</keyword>
<evidence type="ECO:0000313" key="7">
    <source>
        <dbReference type="Proteomes" id="UP000078046"/>
    </source>
</evidence>
<dbReference type="InterPro" id="IPR050576">
    <property type="entry name" value="Cilia_flagella_integrity"/>
</dbReference>
<dbReference type="PROSITE" id="PS51450">
    <property type="entry name" value="LRR"/>
    <property type="match status" value="3"/>
</dbReference>